<protein>
    <submittedName>
        <fullName evidence="2">Uncharacterized protein</fullName>
    </submittedName>
</protein>
<accession>A0A5Q2FCB3</accession>
<dbReference type="RefSeq" id="WP_153572550.1">
    <property type="nucleotide sequence ID" value="NZ_CP045725.1"/>
</dbReference>
<proteinExistence type="predicted"/>
<feature type="region of interest" description="Disordered" evidence="1">
    <location>
        <begin position="97"/>
        <end position="128"/>
    </location>
</feature>
<evidence type="ECO:0000313" key="2">
    <source>
        <dbReference type="EMBL" id="QGF24021.1"/>
    </source>
</evidence>
<reference evidence="2 3" key="1">
    <citation type="submission" date="2019-10" db="EMBL/GenBank/DDBJ databases">
        <title>Genomic analysis of Raineyella sp. CBA3103.</title>
        <authorList>
            <person name="Roh S.W."/>
        </authorList>
    </citation>
    <scope>NUCLEOTIDE SEQUENCE [LARGE SCALE GENOMIC DNA]</scope>
    <source>
        <strain evidence="2 3">CBA3103</strain>
    </source>
</reference>
<dbReference type="Proteomes" id="UP000386847">
    <property type="component" value="Chromosome"/>
</dbReference>
<organism evidence="2 3">
    <name type="scientific">Raineyella fluvialis</name>
    <dbReference type="NCBI Taxonomy" id="2662261"/>
    <lineage>
        <taxon>Bacteria</taxon>
        <taxon>Bacillati</taxon>
        <taxon>Actinomycetota</taxon>
        <taxon>Actinomycetes</taxon>
        <taxon>Propionibacteriales</taxon>
        <taxon>Propionibacteriaceae</taxon>
        <taxon>Raineyella</taxon>
    </lineage>
</organism>
<evidence type="ECO:0000313" key="3">
    <source>
        <dbReference type="Proteomes" id="UP000386847"/>
    </source>
</evidence>
<dbReference type="KEGG" id="rain:Rai3103_10380"/>
<dbReference type="AlphaFoldDB" id="A0A5Q2FCB3"/>
<feature type="compositionally biased region" description="Basic and acidic residues" evidence="1">
    <location>
        <begin position="112"/>
        <end position="122"/>
    </location>
</feature>
<evidence type="ECO:0000256" key="1">
    <source>
        <dbReference type="SAM" id="MobiDB-lite"/>
    </source>
</evidence>
<keyword evidence="3" id="KW-1185">Reference proteome</keyword>
<sequence>MAEPGDVAGWHRALAYALCGEDLPGLVDRPAPDPAALAEELREAGWDRLALRDHVARTRAAGEPWPHPVPPQLTADLSAAQLAAALRALNAEWELAPPRRQVRSGPPPKASAGDERLLRDLPPHFGKL</sequence>
<name>A0A5Q2FCB3_9ACTN</name>
<dbReference type="EMBL" id="CP045725">
    <property type="protein sequence ID" value="QGF24021.1"/>
    <property type="molecule type" value="Genomic_DNA"/>
</dbReference>
<gene>
    <name evidence="2" type="ORF">Rai3103_10380</name>
</gene>